<evidence type="ECO:0000259" key="1">
    <source>
        <dbReference type="Pfam" id="PF22294"/>
    </source>
</evidence>
<dbReference type="PATRIC" id="fig|517011.3.peg.2059"/>
<comment type="caution">
    <text evidence="2">The sequence shown here is derived from an EMBL/GenBank/DDBJ whole genome shotgun (WGS) entry which is preliminary data.</text>
</comment>
<sequence>MDDRAAQLDELIRELSALCDLLARDSACEWRRHFVSCLHQAEALTDNPLDQQSLNLLSGSVMSVFGGMGSFNDYVPFKHGRLIAGMEALDEASGRVHEAALALRVIAVRD</sequence>
<dbReference type="Proteomes" id="UP000051386">
    <property type="component" value="Unassembled WGS sequence"/>
</dbReference>
<dbReference type="AlphaFoldDB" id="A0A0R0DHU3"/>
<dbReference type="RefSeq" id="WP_057506925.1">
    <property type="nucleotide sequence ID" value="NZ_LDJK01000005.1"/>
</dbReference>
<dbReference type="InterPro" id="IPR054239">
    <property type="entry name" value="DUF6966"/>
</dbReference>
<evidence type="ECO:0000313" key="2">
    <source>
        <dbReference type="EMBL" id="KRG77075.1"/>
    </source>
</evidence>
<protein>
    <recommendedName>
        <fullName evidence="1">DUF6966 domain-containing protein</fullName>
    </recommendedName>
</protein>
<name>A0A0R0DHU3_9GAMM</name>
<dbReference type="EMBL" id="LDJK01000005">
    <property type="protein sequence ID" value="KRG77075.1"/>
    <property type="molecule type" value="Genomic_DNA"/>
</dbReference>
<keyword evidence="3" id="KW-1185">Reference proteome</keyword>
<dbReference type="Pfam" id="PF22294">
    <property type="entry name" value="DUF6966"/>
    <property type="match status" value="1"/>
</dbReference>
<feature type="domain" description="DUF6966" evidence="1">
    <location>
        <begin position="24"/>
        <end position="83"/>
    </location>
</feature>
<evidence type="ECO:0000313" key="3">
    <source>
        <dbReference type="Proteomes" id="UP000051386"/>
    </source>
</evidence>
<proteinExistence type="predicted"/>
<reference evidence="2 3" key="1">
    <citation type="submission" date="2015-05" db="EMBL/GenBank/DDBJ databases">
        <title>Genome sequencing and analysis of members of genus Stenotrophomonas.</title>
        <authorList>
            <person name="Patil P.P."/>
            <person name="Midha S."/>
            <person name="Patil P.B."/>
        </authorList>
    </citation>
    <scope>NUCLEOTIDE SEQUENCE [LARGE SCALE GENOMIC DNA]</scope>
    <source>
        <strain evidence="2 3">DSM 21508</strain>
    </source>
</reference>
<organism evidence="2 3">
    <name type="scientific">Stenotrophomonas chelatiphaga</name>
    <dbReference type="NCBI Taxonomy" id="517011"/>
    <lineage>
        <taxon>Bacteria</taxon>
        <taxon>Pseudomonadati</taxon>
        <taxon>Pseudomonadota</taxon>
        <taxon>Gammaproteobacteria</taxon>
        <taxon>Lysobacterales</taxon>
        <taxon>Lysobacteraceae</taxon>
        <taxon>Stenotrophomonas</taxon>
    </lineage>
</organism>
<accession>A0A0R0DHU3</accession>
<gene>
    <name evidence="2" type="ORF">ABB28_01475</name>
</gene>